<proteinExistence type="predicted"/>
<keyword evidence="1" id="KW-0808">Transferase</keyword>
<protein>
    <submittedName>
        <fullName evidence="1">Glycosyl transferase family 2</fullName>
    </submittedName>
</protein>
<evidence type="ECO:0000313" key="1">
    <source>
        <dbReference type="EMBL" id="SDE88525.1"/>
    </source>
</evidence>
<dbReference type="EMBL" id="FNAY01000004">
    <property type="protein sequence ID" value="SDE88525.1"/>
    <property type="molecule type" value="Genomic_DNA"/>
</dbReference>
<organism evidence="1 2">
    <name type="scientific">Rhodobacter capsulatus</name>
    <name type="common">Rhodopseudomonas capsulata</name>
    <dbReference type="NCBI Taxonomy" id="1061"/>
    <lineage>
        <taxon>Bacteria</taxon>
        <taxon>Pseudomonadati</taxon>
        <taxon>Pseudomonadota</taxon>
        <taxon>Alphaproteobacteria</taxon>
        <taxon>Rhodobacterales</taxon>
        <taxon>Rhodobacter group</taxon>
        <taxon>Rhodobacter</taxon>
    </lineage>
</organism>
<reference evidence="1 2" key="1">
    <citation type="submission" date="2016-10" db="EMBL/GenBank/DDBJ databases">
        <authorList>
            <person name="de Groot N.N."/>
        </authorList>
    </citation>
    <scope>NUCLEOTIDE SEQUENCE [LARGE SCALE GENOMIC DNA]</scope>
    <source>
        <strain evidence="2">DSM 938 / 37b4</strain>
    </source>
</reference>
<dbReference type="AlphaFoldDB" id="A0A1G7GK75"/>
<dbReference type="GO" id="GO:0016740">
    <property type="term" value="F:transferase activity"/>
    <property type="evidence" value="ECO:0007669"/>
    <property type="project" value="UniProtKB-KW"/>
</dbReference>
<accession>A0A1G7GK75</accession>
<dbReference type="OrthoDB" id="7203640at2"/>
<dbReference type="RefSeq" id="WP_074553221.1">
    <property type="nucleotide sequence ID" value="NZ_CP119563.1"/>
</dbReference>
<gene>
    <name evidence="1" type="ORF">SAMN04244550_01290</name>
</gene>
<dbReference type="Pfam" id="PF13704">
    <property type="entry name" value="Glyco_tranf_2_4"/>
    <property type="match status" value="1"/>
</dbReference>
<sequence>MASWGVVAMVDEPAPLVAAFVGHHLGLGAAEVHVCLDRPNPAARDLLAGVPGAVLHADGADGWRYRDFGRRPETMNARQKYHASRILAETRLDWILHCDCDEYLQPSGDAIGTLLGRVPHKAAWVQVPVAERVEIRGQPLADIFGGAFRLPWERFAAEGGQVYDALTRQLLQNGVCGHKMGKAFVRAGRGLFIGVHHGLTQYSAARRSPDMVKGGGMRLLHFDGLTRLHFALKMLRYGLADRPDNPTAHSRARWTQIRAMGEDAGTEDCLLALYRAAKTISEKQAQALSDRKLLRGWAPGIGPRAASLLPRPPDLSAAAFDRALIAREGAMFDLIRARTGFDPQALAAK</sequence>
<name>A0A1G7GK75_RHOCA</name>
<dbReference type="Proteomes" id="UP000183812">
    <property type="component" value="Unassembled WGS sequence"/>
</dbReference>
<evidence type="ECO:0000313" key="2">
    <source>
        <dbReference type="Proteomes" id="UP000183812"/>
    </source>
</evidence>